<reference evidence="2" key="1">
    <citation type="journal article" date="2019" name="Int. J. Syst. Evol. Microbiol.">
        <title>The Global Catalogue of Microorganisms (GCM) 10K type strain sequencing project: providing services to taxonomists for standard genome sequencing and annotation.</title>
        <authorList>
            <consortium name="The Broad Institute Genomics Platform"/>
            <consortium name="The Broad Institute Genome Sequencing Center for Infectious Disease"/>
            <person name="Wu L."/>
            <person name="Ma J."/>
        </authorList>
    </citation>
    <scope>NUCLEOTIDE SEQUENCE [LARGE SCALE GENOMIC DNA]</scope>
    <source>
        <strain evidence="2">KCTC 42911</strain>
    </source>
</reference>
<accession>A0ABV7TI02</accession>
<sequence>MTHASTGTSYNDTTDRCDAAVVALVRLLGRQAAQELAGASDAITKQANDTEED</sequence>
<keyword evidence="2" id="KW-1185">Reference proteome</keyword>
<comment type="caution">
    <text evidence="1">The sequence shown here is derived from an EMBL/GenBank/DDBJ whole genome shotgun (WGS) entry which is preliminary data.</text>
</comment>
<name>A0ABV7TI02_9RHOB</name>
<evidence type="ECO:0000313" key="1">
    <source>
        <dbReference type="EMBL" id="MFC3614540.1"/>
    </source>
</evidence>
<evidence type="ECO:0000313" key="2">
    <source>
        <dbReference type="Proteomes" id="UP001595629"/>
    </source>
</evidence>
<organism evidence="1 2">
    <name type="scientific">Lutimaribacter marinistellae</name>
    <dbReference type="NCBI Taxonomy" id="1820329"/>
    <lineage>
        <taxon>Bacteria</taxon>
        <taxon>Pseudomonadati</taxon>
        <taxon>Pseudomonadota</taxon>
        <taxon>Alphaproteobacteria</taxon>
        <taxon>Rhodobacterales</taxon>
        <taxon>Roseobacteraceae</taxon>
        <taxon>Lutimaribacter</taxon>
    </lineage>
</organism>
<proteinExistence type="predicted"/>
<dbReference type="EMBL" id="JBHRXI010000010">
    <property type="protein sequence ID" value="MFC3614540.1"/>
    <property type="molecule type" value="Genomic_DNA"/>
</dbReference>
<protein>
    <submittedName>
        <fullName evidence="1">Uncharacterized protein</fullName>
    </submittedName>
</protein>
<gene>
    <name evidence="1" type="ORF">ACFORG_12270</name>
</gene>
<dbReference type="Proteomes" id="UP001595629">
    <property type="component" value="Unassembled WGS sequence"/>
</dbReference>
<dbReference type="RefSeq" id="WP_386735796.1">
    <property type="nucleotide sequence ID" value="NZ_JBHRXI010000010.1"/>
</dbReference>